<feature type="transmembrane region" description="Helical" evidence="10">
    <location>
        <begin position="25"/>
        <end position="58"/>
    </location>
</feature>
<keyword evidence="6 10" id="KW-1133">Transmembrane helix</keyword>
<comment type="pathway">
    <text evidence="2">Protein modification; protein glycosylation.</text>
</comment>
<gene>
    <name evidence="11" type="ORF">POCULU_LOCUS11276</name>
</gene>
<comment type="similarity">
    <text evidence="3 10">Belongs to the RFT1 family.</text>
</comment>
<keyword evidence="10" id="KW-0813">Transport</keyword>
<dbReference type="GO" id="GO:0006488">
    <property type="term" value="P:dolichol-linked oligosaccharide biosynthetic process"/>
    <property type="evidence" value="ECO:0007669"/>
    <property type="project" value="InterPro"/>
</dbReference>
<evidence type="ECO:0000256" key="10">
    <source>
        <dbReference type="RuleBase" id="RU365067"/>
    </source>
</evidence>
<evidence type="ECO:0000256" key="5">
    <source>
        <dbReference type="ARBA" id="ARBA00022824"/>
    </source>
</evidence>
<feature type="non-terminal residue" evidence="11">
    <location>
        <position position="146"/>
    </location>
</feature>
<comment type="function">
    <text evidence="9 10">Intramembrane glycolipid transporter that operates in the biosynthetic pathway of dolichol-linked oligosaccharides, the glycan precursors employed in protein asparagine (N)-glycosylation. The sequential addition of sugars to dolichol pyrophosphate produces dolichol-linked oligosaccharides containing fourteen sugars, including two GlcNAcs, nine mannoses and three glucoses. Once assembled, the oligosaccharide is transferred from the lipid to nascent proteins by oligosaccharyltransferases. The assembly of dolichol-linked oligosaccharides begins on the cytosolic side of the endoplasmic reticulum membrane and finishes in its lumen. RFT1 could mediate the translocation of the cytosolically oriented intermediate DolPP-GlcNAc2Man5, produced by ALG11, into the ER lumen where dolichol-linked oligosaccharides assembly continues. However, the intramembrane lipid transporter activity could not be confirmed in vitro.</text>
</comment>
<organism evidence="11 12">
    <name type="scientific">Paraglomus occultum</name>
    <dbReference type="NCBI Taxonomy" id="144539"/>
    <lineage>
        <taxon>Eukaryota</taxon>
        <taxon>Fungi</taxon>
        <taxon>Fungi incertae sedis</taxon>
        <taxon>Mucoromycota</taxon>
        <taxon>Glomeromycotina</taxon>
        <taxon>Glomeromycetes</taxon>
        <taxon>Paraglomerales</taxon>
        <taxon>Paraglomeraceae</taxon>
        <taxon>Paraglomus</taxon>
    </lineage>
</organism>
<dbReference type="Pfam" id="PF04506">
    <property type="entry name" value="Rft-1"/>
    <property type="match status" value="1"/>
</dbReference>
<dbReference type="AlphaFoldDB" id="A0A9N9EGZ4"/>
<dbReference type="PANTHER" id="PTHR13117:SF5">
    <property type="entry name" value="PROTEIN RFT1 HOMOLOG"/>
    <property type="match status" value="1"/>
</dbReference>
<evidence type="ECO:0000256" key="7">
    <source>
        <dbReference type="ARBA" id="ARBA00023136"/>
    </source>
</evidence>
<name>A0A9N9EGZ4_9GLOM</name>
<dbReference type="GO" id="GO:0005789">
    <property type="term" value="C:endoplasmic reticulum membrane"/>
    <property type="evidence" value="ECO:0007669"/>
    <property type="project" value="UniProtKB-SubCell"/>
</dbReference>
<comment type="caution">
    <text evidence="11">The sequence shown here is derived from an EMBL/GenBank/DDBJ whole genome shotgun (WGS) entry which is preliminary data.</text>
</comment>
<protein>
    <recommendedName>
        <fullName evidence="8 10">Man(5)GlcNAc(2)-PP-dolichol translocation protein RFT1</fullName>
    </recommendedName>
</protein>
<dbReference type="Proteomes" id="UP000789572">
    <property type="component" value="Unassembled WGS sequence"/>
</dbReference>
<dbReference type="InterPro" id="IPR007594">
    <property type="entry name" value="RFT1"/>
</dbReference>
<evidence type="ECO:0000313" key="11">
    <source>
        <dbReference type="EMBL" id="CAG8676772.1"/>
    </source>
</evidence>
<accession>A0A9N9EGZ4</accession>
<feature type="transmembrane region" description="Helical" evidence="10">
    <location>
        <begin position="127"/>
        <end position="145"/>
    </location>
</feature>
<feature type="transmembrane region" description="Helical" evidence="10">
    <location>
        <begin position="96"/>
        <end position="115"/>
    </location>
</feature>
<evidence type="ECO:0000256" key="6">
    <source>
        <dbReference type="ARBA" id="ARBA00022989"/>
    </source>
</evidence>
<keyword evidence="12" id="KW-1185">Reference proteome</keyword>
<dbReference type="GO" id="GO:0034203">
    <property type="term" value="P:glycolipid translocation"/>
    <property type="evidence" value="ECO:0007669"/>
    <property type="project" value="TreeGrafter"/>
</dbReference>
<evidence type="ECO:0000256" key="4">
    <source>
        <dbReference type="ARBA" id="ARBA00022692"/>
    </source>
</evidence>
<dbReference type="OrthoDB" id="9979195at2759"/>
<comment type="caution">
    <text evidence="10">Lacks conserved residue(s) required for the propagation of feature annotation.</text>
</comment>
<reference evidence="11" key="1">
    <citation type="submission" date="2021-06" db="EMBL/GenBank/DDBJ databases">
        <authorList>
            <person name="Kallberg Y."/>
            <person name="Tangrot J."/>
            <person name="Rosling A."/>
        </authorList>
    </citation>
    <scope>NUCLEOTIDE SEQUENCE</scope>
    <source>
        <strain evidence="11">IA702</strain>
    </source>
</reference>
<evidence type="ECO:0000256" key="2">
    <source>
        <dbReference type="ARBA" id="ARBA00004922"/>
    </source>
</evidence>
<evidence type="ECO:0000256" key="3">
    <source>
        <dbReference type="ARBA" id="ARBA00010288"/>
    </source>
</evidence>
<evidence type="ECO:0000256" key="1">
    <source>
        <dbReference type="ARBA" id="ARBA00004477"/>
    </source>
</evidence>
<evidence type="ECO:0000313" key="12">
    <source>
        <dbReference type="Proteomes" id="UP000789572"/>
    </source>
</evidence>
<evidence type="ECO:0000256" key="8">
    <source>
        <dbReference type="ARBA" id="ARBA00044793"/>
    </source>
</evidence>
<dbReference type="EMBL" id="CAJVPJ010007650">
    <property type="protein sequence ID" value="CAG8676772.1"/>
    <property type="molecule type" value="Genomic_DNA"/>
</dbReference>
<dbReference type="PANTHER" id="PTHR13117">
    <property type="entry name" value="ENDOPLASMIC RETICULUM MULTISPAN TRANSMEMBRANE PROTEIN-RELATED"/>
    <property type="match status" value="1"/>
</dbReference>
<keyword evidence="4 10" id="KW-0812">Transmembrane</keyword>
<proteinExistence type="inferred from homology"/>
<keyword evidence="7 10" id="KW-0472">Membrane</keyword>
<keyword evidence="5 10" id="KW-0256">Endoplasmic reticulum</keyword>
<evidence type="ECO:0000256" key="9">
    <source>
        <dbReference type="ARBA" id="ARBA00045912"/>
    </source>
</evidence>
<comment type="subcellular location">
    <subcellularLocation>
        <location evidence="1 10">Endoplasmic reticulum membrane</location>
        <topology evidence="1 10">Multi-pass membrane protein</topology>
    </subcellularLocation>
</comment>
<sequence>MGVNGITEAFVAAVASEKVLGSLNYWLMVFSAGFCLAGVLFVRVLSLGAIGLVVANIFNLSMRIIWSWGFIRKYFLKNRNGNALSDLERQLSPRNLIPNPAVVAAFALGWVVTYWSDQEIGWMSLNAKIWHFAIGCACALIVLGVT</sequence>